<reference evidence="1 2" key="1">
    <citation type="submission" date="2014-07" db="EMBL/GenBank/DDBJ databases">
        <title>Genome Sequence of Rhodococcus opacus Strain R7, a Biodegrader of Mono- and Polycyclic Aromatic Hydrocarbons.</title>
        <authorList>
            <person name="Di Gennaro P."/>
            <person name="Zampolli J."/>
            <person name="Presti I."/>
            <person name="Cappelletti M."/>
            <person name="D'Ursi P."/>
            <person name="Orro A."/>
            <person name="Mezzelani A."/>
            <person name="Milanesi L."/>
        </authorList>
    </citation>
    <scope>NUCLEOTIDE SEQUENCE [LARGE SCALE GENOMIC DNA]</scope>
    <source>
        <strain evidence="1 2">R7</strain>
        <plasmid evidence="1">pPDG1</plasmid>
    </source>
</reference>
<geneLocation type="plasmid" evidence="1 2">
    <name>pPDG1</name>
</geneLocation>
<keyword evidence="1" id="KW-0614">Plasmid</keyword>
<sequence>MISLSDRVLLMATGEIECPGTEGLPSLRWNWLADLYSHPVWGLVTIPGFSVSLGCEISMLCRDMPTGTVNSLAARWHAVDRFGAIGAGRAQSAALYAWSAVADTAVDAHDYLSGHQFSGAEAVAAAFWAHLAAKPGSVAETCIAAAIEAWDSRLHRPSTRGAVA</sequence>
<organism evidence="1 2">
    <name type="scientific">Rhodococcus opacus</name>
    <name type="common">Nocardia opaca</name>
    <dbReference type="NCBI Taxonomy" id="37919"/>
    <lineage>
        <taxon>Bacteria</taxon>
        <taxon>Bacillati</taxon>
        <taxon>Actinomycetota</taxon>
        <taxon>Actinomycetes</taxon>
        <taxon>Mycobacteriales</taxon>
        <taxon>Nocardiaceae</taxon>
        <taxon>Rhodococcus</taxon>
    </lineage>
</organism>
<evidence type="ECO:0000313" key="2">
    <source>
        <dbReference type="Proteomes" id="UP000028488"/>
    </source>
</evidence>
<dbReference type="RefSeq" id="WP_128642618.1">
    <property type="nucleotide sequence ID" value="NZ_CP008948.1"/>
</dbReference>
<dbReference type="Proteomes" id="UP000028488">
    <property type="component" value="Plasmid pPDG1"/>
</dbReference>
<evidence type="ECO:0000313" key="1">
    <source>
        <dbReference type="EMBL" id="AII10523.1"/>
    </source>
</evidence>
<name>A0A076EYL9_RHOOP</name>
<accession>A0A076EYL9</accession>
<proteinExistence type="predicted"/>
<dbReference type="AlphaFoldDB" id="A0A076EYL9"/>
<gene>
    <name evidence="1" type="ORF">EP51_40370</name>
</gene>
<protein>
    <submittedName>
        <fullName evidence="1">Uncharacterized protein</fullName>
    </submittedName>
</protein>
<dbReference type="EMBL" id="CP008948">
    <property type="protein sequence ID" value="AII10523.1"/>
    <property type="molecule type" value="Genomic_DNA"/>
</dbReference>